<reference evidence="1 2" key="1">
    <citation type="submission" date="2024-06" db="EMBL/GenBank/DDBJ databases">
        <title>The Natural Products Discovery Center: Release of the First 8490 Sequenced Strains for Exploring Actinobacteria Biosynthetic Diversity.</title>
        <authorList>
            <person name="Kalkreuter E."/>
            <person name="Kautsar S.A."/>
            <person name="Yang D."/>
            <person name="Bader C.D."/>
            <person name="Teijaro C.N."/>
            <person name="Fluegel L."/>
            <person name="Davis C.M."/>
            <person name="Simpson J.R."/>
            <person name="Lauterbach L."/>
            <person name="Steele A.D."/>
            <person name="Gui C."/>
            <person name="Meng S."/>
            <person name="Li G."/>
            <person name="Viehrig K."/>
            <person name="Ye F."/>
            <person name="Su P."/>
            <person name="Kiefer A.F."/>
            <person name="Nichols A."/>
            <person name="Cepeda A.J."/>
            <person name="Yan W."/>
            <person name="Fan B."/>
            <person name="Jiang Y."/>
            <person name="Adhikari A."/>
            <person name="Zheng C.-J."/>
            <person name="Schuster L."/>
            <person name="Cowan T.M."/>
            <person name="Smanski M.J."/>
            <person name="Chevrette M.G."/>
            <person name="De Carvalho L.P.S."/>
            <person name="Shen B."/>
        </authorList>
    </citation>
    <scope>NUCLEOTIDE SEQUENCE [LARGE SCALE GENOMIC DNA]</scope>
    <source>
        <strain evidence="1 2">NPDC000234</strain>
    </source>
</reference>
<sequence>MARVVCIHGIGQQHTGEQELRGSWHPALSDGLLRAGATTALAADDVRCVFYGDLFRPPGRTLALGDPPLDASDVEDGIEAELLLAWWAEAARTDAAVLPPDSRTLARTPRAVQRALGALSRSRFFAGVALRGLVLDLRQVRRYLCDPELHDAVQQRVADAITERTRVVVGHSLGSVVAYEALCAHPDRPVHALLTLGSPLGIRNLVFDRLRVGTTGSPGDWPGSVRNWTNLADEGDVVALVKDLRPLFGERVRCEVVHNGARAHDATRYLNTAEAGRAVEEACRDAGEAGA</sequence>
<accession>A0ABV1XE93</accession>
<dbReference type="EMBL" id="JBEPEK010000779">
    <property type="protein sequence ID" value="MER7187313.1"/>
    <property type="molecule type" value="Genomic_DNA"/>
</dbReference>
<name>A0ABV1XE93_9ACTN</name>
<evidence type="ECO:0000313" key="2">
    <source>
        <dbReference type="Proteomes" id="UP001474181"/>
    </source>
</evidence>
<gene>
    <name evidence="1" type="ORF">ABT404_48980</name>
</gene>
<dbReference type="InterPro" id="IPR029058">
    <property type="entry name" value="AB_hydrolase_fold"/>
</dbReference>
<dbReference type="SUPFAM" id="SSF53474">
    <property type="entry name" value="alpha/beta-Hydrolases"/>
    <property type="match status" value="1"/>
</dbReference>
<evidence type="ECO:0000313" key="1">
    <source>
        <dbReference type="EMBL" id="MER7187313.1"/>
    </source>
</evidence>
<dbReference type="RefSeq" id="WP_350791648.1">
    <property type="nucleotide sequence ID" value="NZ_JBEPEK010000779.1"/>
</dbReference>
<dbReference type="Gene3D" id="3.40.50.1820">
    <property type="entry name" value="alpha/beta hydrolase"/>
    <property type="match status" value="1"/>
</dbReference>
<dbReference type="Proteomes" id="UP001474181">
    <property type="component" value="Unassembled WGS sequence"/>
</dbReference>
<proteinExistence type="predicted"/>
<organism evidence="1 2">
    <name type="scientific">Streptomyces hyaluromycini</name>
    <dbReference type="NCBI Taxonomy" id="1377993"/>
    <lineage>
        <taxon>Bacteria</taxon>
        <taxon>Bacillati</taxon>
        <taxon>Actinomycetota</taxon>
        <taxon>Actinomycetes</taxon>
        <taxon>Kitasatosporales</taxon>
        <taxon>Streptomycetaceae</taxon>
        <taxon>Streptomyces</taxon>
    </lineage>
</organism>
<protein>
    <submittedName>
        <fullName evidence="1">Uncharacterized protein</fullName>
    </submittedName>
</protein>
<comment type="caution">
    <text evidence="1">The sequence shown here is derived from an EMBL/GenBank/DDBJ whole genome shotgun (WGS) entry which is preliminary data.</text>
</comment>
<keyword evidence="2" id="KW-1185">Reference proteome</keyword>